<reference evidence="5 6" key="1">
    <citation type="submission" date="2023-03" db="EMBL/GenBank/DDBJ databases">
        <title>Genome insight into feeding habits of ladybird beetles.</title>
        <authorList>
            <person name="Li H.-S."/>
            <person name="Huang Y.-H."/>
            <person name="Pang H."/>
        </authorList>
    </citation>
    <scope>NUCLEOTIDE SEQUENCE [LARGE SCALE GENOMIC DNA]</scope>
    <source>
        <strain evidence="5">SYSU_2023b</strain>
        <tissue evidence="5">Whole body</tissue>
    </source>
</reference>
<dbReference type="InterPro" id="IPR050271">
    <property type="entry name" value="UDP-glycosyltransferase"/>
</dbReference>
<name>A0AAW1UKT6_9CUCU</name>
<comment type="caution">
    <text evidence="5">The sequence shown here is derived from an EMBL/GenBank/DDBJ whole genome shotgun (WGS) entry which is preliminary data.</text>
</comment>
<dbReference type="Gene3D" id="3.40.50.2000">
    <property type="entry name" value="Glycogen Phosphorylase B"/>
    <property type="match status" value="1"/>
</dbReference>
<evidence type="ECO:0008006" key="7">
    <source>
        <dbReference type="Google" id="ProtNLM"/>
    </source>
</evidence>
<dbReference type="Proteomes" id="UP001431783">
    <property type="component" value="Unassembled WGS sequence"/>
</dbReference>
<comment type="similarity">
    <text evidence="1">Belongs to the UDP-glycosyltransferase family.</text>
</comment>
<dbReference type="SUPFAM" id="SSF53756">
    <property type="entry name" value="UDP-Glycosyltransferase/glycogen phosphorylase"/>
    <property type="match status" value="1"/>
</dbReference>
<gene>
    <name evidence="5" type="ORF">WA026_015460</name>
</gene>
<evidence type="ECO:0000313" key="6">
    <source>
        <dbReference type="Proteomes" id="UP001431783"/>
    </source>
</evidence>
<dbReference type="AlphaFoldDB" id="A0AAW1UKT6"/>
<dbReference type="GO" id="GO:0008194">
    <property type="term" value="F:UDP-glycosyltransferase activity"/>
    <property type="evidence" value="ECO:0007669"/>
    <property type="project" value="InterPro"/>
</dbReference>
<protein>
    <recommendedName>
        <fullName evidence="7">UDP-glucuronosyltransferase</fullName>
    </recommendedName>
</protein>
<dbReference type="EMBL" id="JARQZJ010000068">
    <property type="protein sequence ID" value="KAK9881334.1"/>
    <property type="molecule type" value="Genomic_DNA"/>
</dbReference>
<keyword evidence="6" id="KW-1185">Reference proteome</keyword>
<sequence length="509" mass="57770">MLRVVSSVIVVIFFMNTIKCAEILAIFHSPPKSMHLGGVALSEILAENEHNVTFVSSVEISPPPQTFTHVFLDDVAQASGESDKNHFNMNMNSYLQAYVHEYIGIGVSNATIRNSKFKQLLKSKKFDLIIMEAIYSDSLIFIAEYLNVPLLLYTSVDAFYVSNLFIGNYAPASFIPNLFTGYTSDMTFFQRVDNLLISIACYLLRYTIGIPTHDIIVKDNFRNAPHIAEYINKASVMLLNSDSSITEPVPLIPGMIDIGGFHIKKPKKLPRDLEELLNNSKHGVIYFSLGSLLQSSEMSNQTIKTLIEVFSKLKETVLWKWEDEELPEKPPNVIIKKWLPQNDILAHKNVKLFITHGGIHSLLEAVYHAVPCVMIPVFFDQKRNAKRAQSCGFAENINFEELTSEKLELAVGKVLNNPKYAESVKKRSSIMRDKPLSPAETLVFWVNYVIRHNGAHHLKVSSLKLAWYQYFLLDVSFFLAACLIFSILLIKYLFQSMMGKRTTKKIKTK</sequence>
<feature type="transmembrane region" description="Helical" evidence="4">
    <location>
        <begin position="467"/>
        <end position="494"/>
    </location>
</feature>
<keyword evidence="3" id="KW-0808">Transferase</keyword>
<keyword evidence="4" id="KW-0472">Membrane</keyword>
<evidence type="ECO:0000256" key="4">
    <source>
        <dbReference type="SAM" id="Phobius"/>
    </source>
</evidence>
<keyword evidence="2" id="KW-0328">Glycosyltransferase</keyword>
<keyword evidence="4" id="KW-1133">Transmembrane helix</keyword>
<dbReference type="PANTHER" id="PTHR48043">
    <property type="entry name" value="EG:EG0003.4 PROTEIN-RELATED"/>
    <property type="match status" value="1"/>
</dbReference>
<evidence type="ECO:0000256" key="3">
    <source>
        <dbReference type="ARBA" id="ARBA00022679"/>
    </source>
</evidence>
<dbReference type="FunFam" id="3.40.50.2000:FF:000050">
    <property type="entry name" value="UDP-glucuronosyltransferase"/>
    <property type="match status" value="1"/>
</dbReference>
<accession>A0AAW1UKT6</accession>
<dbReference type="PANTHER" id="PTHR48043:SF159">
    <property type="entry name" value="EG:EG0003.4 PROTEIN-RELATED"/>
    <property type="match status" value="1"/>
</dbReference>
<proteinExistence type="inferred from homology"/>
<dbReference type="CDD" id="cd03784">
    <property type="entry name" value="GT1_Gtf-like"/>
    <property type="match status" value="1"/>
</dbReference>
<evidence type="ECO:0000256" key="2">
    <source>
        <dbReference type="ARBA" id="ARBA00022676"/>
    </source>
</evidence>
<dbReference type="Pfam" id="PF00201">
    <property type="entry name" value="UDPGT"/>
    <property type="match status" value="1"/>
</dbReference>
<dbReference type="InterPro" id="IPR002213">
    <property type="entry name" value="UDP_glucos_trans"/>
</dbReference>
<evidence type="ECO:0000256" key="1">
    <source>
        <dbReference type="ARBA" id="ARBA00009995"/>
    </source>
</evidence>
<keyword evidence="4" id="KW-0812">Transmembrane</keyword>
<evidence type="ECO:0000313" key="5">
    <source>
        <dbReference type="EMBL" id="KAK9881334.1"/>
    </source>
</evidence>
<organism evidence="5 6">
    <name type="scientific">Henosepilachna vigintioctopunctata</name>
    <dbReference type="NCBI Taxonomy" id="420089"/>
    <lineage>
        <taxon>Eukaryota</taxon>
        <taxon>Metazoa</taxon>
        <taxon>Ecdysozoa</taxon>
        <taxon>Arthropoda</taxon>
        <taxon>Hexapoda</taxon>
        <taxon>Insecta</taxon>
        <taxon>Pterygota</taxon>
        <taxon>Neoptera</taxon>
        <taxon>Endopterygota</taxon>
        <taxon>Coleoptera</taxon>
        <taxon>Polyphaga</taxon>
        <taxon>Cucujiformia</taxon>
        <taxon>Coccinelloidea</taxon>
        <taxon>Coccinellidae</taxon>
        <taxon>Epilachninae</taxon>
        <taxon>Epilachnini</taxon>
        <taxon>Henosepilachna</taxon>
    </lineage>
</organism>